<dbReference type="AlphaFoldDB" id="A0A6J8BCF5"/>
<dbReference type="PANTHER" id="PTHR24006">
    <property type="entry name" value="UBIQUITIN CARBOXYL-TERMINAL HYDROLASE"/>
    <property type="match status" value="1"/>
</dbReference>
<dbReference type="GO" id="GO:0005634">
    <property type="term" value="C:nucleus"/>
    <property type="evidence" value="ECO:0007669"/>
    <property type="project" value="TreeGrafter"/>
</dbReference>
<dbReference type="PROSITE" id="PS50235">
    <property type="entry name" value="USP_3"/>
    <property type="match status" value="1"/>
</dbReference>
<dbReference type="InterPro" id="IPR028889">
    <property type="entry name" value="USP"/>
</dbReference>
<sequence length="814" mass="92077">MYNRFYCKINSDRTKVAKLIEDATSAKSSKTAMNSAKILQWLVENKILSIALEGFTCFKSFLENVNKYEHRLKPEGNKLNAMIGIGGTVLAQCISSATKTLTAPVVQLVSTIPLPCRSIKLQNIERLLWIAEVYVLNVEEAHNTPRTILPHGAAFQGYQINLYVTCESNKQDFMLVEKTLPGVVMAVGGQVFEICVIHPSIRITSRVRKLLMLIPTDQGISDVLDSISQKTMGVYEFTETVSCFMRVTWAAAAGRLHLLGSSQPIIESTTGLYTCGKSRQSSTASFYTLPCISDFIIDILVGCSQSDIRTSALEQFFILSQTTLSSDSVQQTPHQFMLKVLLKAYLPFWVSSTQTRGASHRCRNSESRIAAYDLLIELARESVTILKDICRQLVDMHHRPHPEVANEWERNTMKRMCIKTLPPLLCIQLKRFGYDWEANRALKFDDYFKFPWILDMEPYTTEGMARREEAVETSSESSDSGETNQNEDKLPDIVIGISPEPKQINYELVGIVVHSGQANAGHYYSFIKERRKDYSIMCVEGLQLGVKFLFNTYFRSKLKTRPFLLECPNSDVRRTIAAILQDMMSNFFLHGGSQESSSRRWSSIQSREFGNLHATIALLVLNCDLSVKDTCEPGDFPVRKPTTVSPSKVLRLSPDMEQYVFGPESNRYIRETLEDPIQTERLQIVVDGYIDESGTEYEGLLAVVRSNHMNDSRRSYSCIKFLVSVANKCNPLKEYLIQIPSKWQWSVNWLKKKSTLEEAKALLTEIESQEGFSSDMDTNGNRAEVDTEKETVTYTSSDTHMSTVEEQKEPKGGN</sequence>
<dbReference type="PANTHER" id="PTHR24006:SF943">
    <property type="entry name" value="UBIQUITIN CARBOXYL-TERMINAL HYDROLASE PUF"/>
    <property type="match status" value="1"/>
</dbReference>
<gene>
    <name evidence="3" type="ORF">MCOR_17404</name>
</gene>
<dbReference type="PROSITE" id="PS00973">
    <property type="entry name" value="USP_2"/>
    <property type="match status" value="1"/>
</dbReference>
<dbReference type="InterPro" id="IPR001394">
    <property type="entry name" value="Peptidase_C19_UCH"/>
</dbReference>
<protein>
    <submittedName>
        <fullName evidence="3">Ubiquitin carboxyl-terminal hydrolase 24</fullName>
    </submittedName>
</protein>
<feature type="compositionally biased region" description="Polar residues" evidence="1">
    <location>
        <begin position="770"/>
        <end position="781"/>
    </location>
</feature>
<keyword evidence="3" id="KW-0378">Hydrolase</keyword>
<dbReference type="InterPro" id="IPR038765">
    <property type="entry name" value="Papain-like_cys_pep_sf"/>
</dbReference>
<feature type="compositionally biased region" description="Polar residues" evidence="1">
    <location>
        <begin position="792"/>
        <end position="802"/>
    </location>
</feature>
<dbReference type="InterPro" id="IPR050164">
    <property type="entry name" value="Peptidase_C19"/>
</dbReference>
<organism evidence="3 4">
    <name type="scientific">Mytilus coruscus</name>
    <name type="common">Sea mussel</name>
    <dbReference type="NCBI Taxonomy" id="42192"/>
    <lineage>
        <taxon>Eukaryota</taxon>
        <taxon>Metazoa</taxon>
        <taxon>Spiralia</taxon>
        <taxon>Lophotrochozoa</taxon>
        <taxon>Mollusca</taxon>
        <taxon>Bivalvia</taxon>
        <taxon>Autobranchia</taxon>
        <taxon>Pteriomorphia</taxon>
        <taxon>Mytilida</taxon>
        <taxon>Mytiloidea</taxon>
        <taxon>Mytilidae</taxon>
        <taxon>Mytilinae</taxon>
        <taxon>Mytilus</taxon>
    </lineage>
</organism>
<name>A0A6J8BCF5_MYTCO</name>
<dbReference type="OrthoDB" id="289038at2759"/>
<dbReference type="InterPro" id="IPR018200">
    <property type="entry name" value="USP_CS"/>
</dbReference>
<dbReference type="SUPFAM" id="SSF54001">
    <property type="entry name" value="Cysteine proteinases"/>
    <property type="match status" value="1"/>
</dbReference>
<evidence type="ECO:0000259" key="2">
    <source>
        <dbReference type="PROSITE" id="PS50235"/>
    </source>
</evidence>
<feature type="domain" description="USP" evidence="2">
    <location>
        <begin position="253"/>
        <end position="585"/>
    </location>
</feature>
<evidence type="ECO:0000313" key="4">
    <source>
        <dbReference type="Proteomes" id="UP000507470"/>
    </source>
</evidence>
<feature type="compositionally biased region" description="Low complexity" evidence="1">
    <location>
        <begin position="472"/>
        <end position="482"/>
    </location>
</feature>
<reference evidence="3 4" key="1">
    <citation type="submission" date="2020-06" db="EMBL/GenBank/DDBJ databases">
        <authorList>
            <person name="Li R."/>
            <person name="Bekaert M."/>
        </authorList>
    </citation>
    <scope>NUCLEOTIDE SEQUENCE [LARGE SCALE GENOMIC DNA]</scope>
    <source>
        <strain evidence="4">wild</strain>
    </source>
</reference>
<dbReference type="GO" id="GO:0004843">
    <property type="term" value="F:cysteine-type deubiquitinase activity"/>
    <property type="evidence" value="ECO:0007669"/>
    <property type="project" value="InterPro"/>
</dbReference>
<accession>A0A6J8BCF5</accession>
<evidence type="ECO:0000313" key="3">
    <source>
        <dbReference type="EMBL" id="CAC5381552.1"/>
    </source>
</evidence>
<feature type="region of interest" description="Disordered" evidence="1">
    <location>
        <begin position="768"/>
        <end position="814"/>
    </location>
</feature>
<proteinExistence type="predicted"/>
<keyword evidence="4" id="KW-1185">Reference proteome</keyword>
<dbReference type="EMBL" id="CACVKT020003069">
    <property type="protein sequence ID" value="CAC5381552.1"/>
    <property type="molecule type" value="Genomic_DNA"/>
</dbReference>
<dbReference type="Gene3D" id="3.90.70.10">
    <property type="entry name" value="Cysteine proteinases"/>
    <property type="match status" value="1"/>
</dbReference>
<feature type="region of interest" description="Disordered" evidence="1">
    <location>
        <begin position="465"/>
        <end position="490"/>
    </location>
</feature>
<feature type="compositionally biased region" description="Basic and acidic residues" evidence="1">
    <location>
        <begin position="803"/>
        <end position="814"/>
    </location>
</feature>
<evidence type="ECO:0000256" key="1">
    <source>
        <dbReference type="SAM" id="MobiDB-lite"/>
    </source>
</evidence>
<dbReference type="Pfam" id="PF00443">
    <property type="entry name" value="UCH"/>
    <property type="match status" value="1"/>
</dbReference>
<dbReference type="GO" id="GO:0016579">
    <property type="term" value="P:protein deubiquitination"/>
    <property type="evidence" value="ECO:0007669"/>
    <property type="project" value="InterPro"/>
</dbReference>
<dbReference type="Proteomes" id="UP000507470">
    <property type="component" value="Unassembled WGS sequence"/>
</dbReference>
<dbReference type="GO" id="GO:0005829">
    <property type="term" value="C:cytosol"/>
    <property type="evidence" value="ECO:0007669"/>
    <property type="project" value="TreeGrafter"/>
</dbReference>